<dbReference type="NCBIfam" id="TIGR01128">
    <property type="entry name" value="holA"/>
    <property type="match status" value="1"/>
</dbReference>
<comment type="catalytic activity">
    <reaction evidence="7">
        <text>DNA(n) + a 2'-deoxyribonucleoside 5'-triphosphate = DNA(n+1) + diphosphate</text>
        <dbReference type="Rhea" id="RHEA:22508"/>
        <dbReference type="Rhea" id="RHEA-COMP:17339"/>
        <dbReference type="Rhea" id="RHEA-COMP:17340"/>
        <dbReference type="ChEBI" id="CHEBI:33019"/>
        <dbReference type="ChEBI" id="CHEBI:61560"/>
        <dbReference type="ChEBI" id="CHEBI:173112"/>
        <dbReference type="EC" id="2.7.7.7"/>
    </reaction>
</comment>
<accession>A0A6J6WKI2</accession>
<dbReference type="SUPFAM" id="SSF48019">
    <property type="entry name" value="post-AAA+ oligomerization domain-like"/>
    <property type="match status" value="1"/>
</dbReference>
<keyword evidence="3" id="KW-0548">Nucleotidyltransferase</keyword>
<dbReference type="InterPro" id="IPR005790">
    <property type="entry name" value="DNA_polIII_delta"/>
</dbReference>
<dbReference type="PANTHER" id="PTHR34388:SF1">
    <property type="entry name" value="DNA POLYMERASE III SUBUNIT DELTA"/>
    <property type="match status" value="1"/>
</dbReference>
<evidence type="ECO:0000256" key="6">
    <source>
        <dbReference type="ARBA" id="ARBA00034754"/>
    </source>
</evidence>
<feature type="coiled-coil region" evidence="8">
    <location>
        <begin position="18"/>
        <end position="45"/>
    </location>
</feature>
<comment type="similarity">
    <text evidence="6">Belongs to the DNA polymerase HolA subunit family.</text>
</comment>
<dbReference type="AlphaFoldDB" id="A0A6J6WKI2"/>
<dbReference type="EC" id="2.7.7.7" evidence="1"/>
<dbReference type="GO" id="GO:0006261">
    <property type="term" value="P:DNA-templated DNA replication"/>
    <property type="evidence" value="ECO:0007669"/>
    <property type="project" value="TreeGrafter"/>
</dbReference>
<dbReference type="Gene3D" id="1.20.272.10">
    <property type="match status" value="1"/>
</dbReference>
<evidence type="ECO:0000313" key="10">
    <source>
        <dbReference type="EMBL" id="CAB4782747.1"/>
    </source>
</evidence>
<dbReference type="EMBL" id="CAEZZT010000084">
    <property type="protein sequence ID" value="CAB4782747.1"/>
    <property type="molecule type" value="Genomic_DNA"/>
</dbReference>
<evidence type="ECO:0000256" key="4">
    <source>
        <dbReference type="ARBA" id="ARBA00022705"/>
    </source>
</evidence>
<feature type="domain" description="DNA polymerase III delta subunit-like C-terminal" evidence="9">
    <location>
        <begin position="198"/>
        <end position="314"/>
    </location>
</feature>
<dbReference type="Gene3D" id="3.40.50.300">
    <property type="entry name" value="P-loop containing nucleotide triphosphate hydrolases"/>
    <property type="match status" value="1"/>
</dbReference>
<evidence type="ECO:0000313" key="11">
    <source>
        <dbReference type="EMBL" id="CAB5053668.1"/>
    </source>
</evidence>
<evidence type="ECO:0000256" key="2">
    <source>
        <dbReference type="ARBA" id="ARBA00022679"/>
    </source>
</evidence>
<dbReference type="EMBL" id="CAFBQI010000123">
    <property type="protein sequence ID" value="CAB5053668.1"/>
    <property type="molecule type" value="Genomic_DNA"/>
</dbReference>
<dbReference type="PANTHER" id="PTHR34388">
    <property type="entry name" value="DNA POLYMERASE III SUBUNIT DELTA"/>
    <property type="match status" value="1"/>
</dbReference>
<dbReference type="SUPFAM" id="SSF52540">
    <property type="entry name" value="P-loop containing nucleoside triphosphate hydrolases"/>
    <property type="match status" value="1"/>
</dbReference>
<sequence>MGVDKFMNSFYLIVGPEAALADRAMTKLNEELKEEKCEVTNLFAADVIVGDISDALAPSLFSQRRALIIRDLQDLAEECRDEITRYLNSPDASTTVIFIHKGGVKGKALLDAIKKIKPEIILCDPIKKEAEKEEFVRNLFLDLKRKATPGAVSALVGALGNDLRELQSAISQIAADAPAGIIDELIIDKFHQGRVETTGFDVADATIDGNLSGALIALRSALETGTDPVMITSAIAASLRSLAKVSGVNRGVKSFELAGQLGMAPWQIDKARRQLNRWSPAQLADAVGAIAQADAEVKGAASDPIYALEKALTRIASLQRG</sequence>
<gene>
    <name evidence="10" type="ORF">UFOPK2918_01051</name>
    <name evidence="11" type="ORF">UFOPK4303_01160</name>
</gene>
<dbReference type="Pfam" id="PF21694">
    <property type="entry name" value="DNA_pol3_delta_C"/>
    <property type="match status" value="1"/>
</dbReference>
<keyword evidence="8" id="KW-0175">Coiled coil</keyword>
<dbReference type="InterPro" id="IPR027417">
    <property type="entry name" value="P-loop_NTPase"/>
</dbReference>
<dbReference type="GO" id="GO:0003677">
    <property type="term" value="F:DNA binding"/>
    <property type="evidence" value="ECO:0007669"/>
    <property type="project" value="InterPro"/>
</dbReference>
<dbReference type="InterPro" id="IPR008921">
    <property type="entry name" value="DNA_pol3_clamp-load_cplx_C"/>
</dbReference>
<proteinExistence type="inferred from homology"/>
<evidence type="ECO:0000256" key="5">
    <source>
        <dbReference type="ARBA" id="ARBA00022932"/>
    </source>
</evidence>
<protein>
    <recommendedName>
        <fullName evidence="1">DNA-directed DNA polymerase</fullName>
        <ecNumber evidence="1">2.7.7.7</ecNumber>
    </recommendedName>
</protein>
<evidence type="ECO:0000256" key="8">
    <source>
        <dbReference type="SAM" id="Coils"/>
    </source>
</evidence>
<keyword evidence="2" id="KW-0808">Transferase</keyword>
<name>A0A6J6WKI2_9ZZZZ</name>
<dbReference type="GO" id="GO:0009360">
    <property type="term" value="C:DNA polymerase III complex"/>
    <property type="evidence" value="ECO:0007669"/>
    <property type="project" value="TreeGrafter"/>
</dbReference>
<evidence type="ECO:0000256" key="1">
    <source>
        <dbReference type="ARBA" id="ARBA00012417"/>
    </source>
</evidence>
<keyword evidence="4" id="KW-0235">DNA replication</keyword>
<evidence type="ECO:0000256" key="3">
    <source>
        <dbReference type="ARBA" id="ARBA00022695"/>
    </source>
</evidence>
<evidence type="ECO:0000259" key="9">
    <source>
        <dbReference type="Pfam" id="PF21694"/>
    </source>
</evidence>
<keyword evidence="5" id="KW-0239">DNA-directed DNA polymerase</keyword>
<organism evidence="10">
    <name type="scientific">freshwater metagenome</name>
    <dbReference type="NCBI Taxonomy" id="449393"/>
    <lineage>
        <taxon>unclassified sequences</taxon>
        <taxon>metagenomes</taxon>
        <taxon>ecological metagenomes</taxon>
    </lineage>
</organism>
<reference evidence="10" key="1">
    <citation type="submission" date="2020-05" db="EMBL/GenBank/DDBJ databases">
        <authorList>
            <person name="Chiriac C."/>
            <person name="Salcher M."/>
            <person name="Ghai R."/>
            <person name="Kavagutti S V."/>
        </authorList>
    </citation>
    <scope>NUCLEOTIDE SEQUENCE</scope>
</reference>
<dbReference type="GO" id="GO:0003887">
    <property type="term" value="F:DNA-directed DNA polymerase activity"/>
    <property type="evidence" value="ECO:0007669"/>
    <property type="project" value="UniProtKB-KW"/>
</dbReference>
<evidence type="ECO:0000256" key="7">
    <source>
        <dbReference type="ARBA" id="ARBA00049244"/>
    </source>
</evidence>
<dbReference type="InterPro" id="IPR048466">
    <property type="entry name" value="DNA_pol3_delta-like_C"/>
</dbReference>